<dbReference type="Pfam" id="PF13621">
    <property type="entry name" value="Cupin_8"/>
    <property type="match status" value="1"/>
</dbReference>
<dbReference type="PANTHER" id="PTHR12461:SF105">
    <property type="entry name" value="HYPOXIA-INDUCIBLE FACTOR 1-ALPHA INHIBITOR"/>
    <property type="match status" value="1"/>
</dbReference>
<keyword evidence="3" id="KW-1185">Reference proteome</keyword>
<keyword evidence="2" id="KW-0472">Membrane</keyword>
<comment type="caution">
    <text evidence="2">The sequence shown here is derived from an EMBL/GenBank/DDBJ whole genome shotgun (WGS) entry which is preliminary data.</text>
</comment>
<dbReference type="InterPro" id="IPR041667">
    <property type="entry name" value="Cupin_8"/>
</dbReference>
<dbReference type="Gene3D" id="2.60.120.650">
    <property type="entry name" value="Cupin"/>
    <property type="match status" value="1"/>
</dbReference>
<dbReference type="PROSITE" id="PS51184">
    <property type="entry name" value="JMJC"/>
    <property type="match status" value="1"/>
</dbReference>
<dbReference type="InterPro" id="IPR003347">
    <property type="entry name" value="JmjC_dom"/>
</dbReference>
<evidence type="ECO:0000259" key="1">
    <source>
        <dbReference type="PROSITE" id="PS51184"/>
    </source>
</evidence>
<dbReference type="Proteomes" id="UP001165289">
    <property type="component" value="Unassembled WGS sequence"/>
</dbReference>
<name>A0AAV7K2Z8_9METZ</name>
<dbReference type="SUPFAM" id="SSF51197">
    <property type="entry name" value="Clavaminate synthase-like"/>
    <property type="match status" value="1"/>
</dbReference>
<protein>
    <submittedName>
        <fullName evidence="2">Transmembrane and coiled-coil domain-containing protein 3-like</fullName>
    </submittedName>
</protein>
<evidence type="ECO:0000313" key="2">
    <source>
        <dbReference type="EMBL" id="KAI6655160.1"/>
    </source>
</evidence>
<dbReference type="EMBL" id="JAKMXF010000210">
    <property type="protein sequence ID" value="KAI6655160.1"/>
    <property type="molecule type" value="Genomic_DNA"/>
</dbReference>
<gene>
    <name evidence="2" type="ORF">LOD99_2449</name>
</gene>
<reference evidence="2 3" key="1">
    <citation type="journal article" date="2023" name="BMC Biol.">
        <title>The compact genome of the sponge Oopsacas minuta (Hexactinellida) is lacking key metazoan core genes.</title>
        <authorList>
            <person name="Santini S."/>
            <person name="Schenkelaars Q."/>
            <person name="Jourda C."/>
            <person name="Duchesne M."/>
            <person name="Belahbib H."/>
            <person name="Rocher C."/>
            <person name="Selva M."/>
            <person name="Riesgo A."/>
            <person name="Vervoort M."/>
            <person name="Leys S.P."/>
            <person name="Kodjabachian L."/>
            <person name="Le Bivic A."/>
            <person name="Borchiellini C."/>
            <person name="Claverie J.M."/>
            <person name="Renard E."/>
        </authorList>
    </citation>
    <scope>NUCLEOTIDE SEQUENCE [LARGE SCALE GENOMIC DNA]</scope>
    <source>
        <strain evidence="2">SPO-2</strain>
    </source>
</reference>
<organism evidence="2 3">
    <name type="scientific">Oopsacas minuta</name>
    <dbReference type="NCBI Taxonomy" id="111878"/>
    <lineage>
        <taxon>Eukaryota</taxon>
        <taxon>Metazoa</taxon>
        <taxon>Porifera</taxon>
        <taxon>Hexactinellida</taxon>
        <taxon>Hexasterophora</taxon>
        <taxon>Lyssacinosida</taxon>
        <taxon>Leucopsacidae</taxon>
        <taxon>Oopsacas</taxon>
    </lineage>
</organism>
<dbReference type="PANTHER" id="PTHR12461">
    <property type="entry name" value="HYPOXIA-INDUCIBLE FACTOR 1 ALPHA INHIBITOR-RELATED"/>
    <property type="match status" value="1"/>
</dbReference>
<dbReference type="SMART" id="SM00558">
    <property type="entry name" value="JmjC"/>
    <property type="match status" value="1"/>
</dbReference>
<keyword evidence="2" id="KW-0812">Transmembrane</keyword>
<sequence>MPTEEMSESETPLLYKDMDLSQLKGWSDNSIDSLDTIQRASSLLPRIRQVARMKTPSSDLFNSYIAPVGLPVVFTDMISQEVLSKWHWEYISSKYGHMLFGDVRQGEYKDEISKSGKKIINRVRMSIKDFVDITTNKREAREEEKLVYFAKKGLITSEEFGELIGYPPFYGNPESCFLTPSIWMGMPGTYTQGHFDSKDNFVYQMIGRKRWTLFSPQDHPFLYMVSAKGSLEWSSALETLEKLDKTKFPLLLKANPIQVTLNPGEVLYLPRGWVHAVENLEPAFMINLWRYGPAEILKLWSNKVEREIQNICPAISSVK</sequence>
<proteinExistence type="predicted"/>
<feature type="domain" description="JmjC" evidence="1">
    <location>
        <begin position="155"/>
        <end position="307"/>
    </location>
</feature>
<evidence type="ECO:0000313" key="3">
    <source>
        <dbReference type="Proteomes" id="UP001165289"/>
    </source>
</evidence>
<dbReference type="AlphaFoldDB" id="A0AAV7K2Z8"/>
<accession>A0AAV7K2Z8</accession>